<dbReference type="EMBL" id="SMMG02000006">
    <property type="protein sequence ID" value="KAA3469977.1"/>
    <property type="molecule type" value="Genomic_DNA"/>
</dbReference>
<dbReference type="Proteomes" id="UP000325315">
    <property type="component" value="Unassembled WGS sequence"/>
</dbReference>
<evidence type="ECO:0000259" key="1">
    <source>
        <dbReference type="Pfam" id="PF24626"/>
    </source>
</evidence>
<protein>
    <submittedName>
        <fullName evidence="2">DNA/RNA polymerases superfamily protein</fullName>
    </submittedName>
</protein>
<dbReference type="OrthoDB" id="996762at2759"/>
<evidence type="ECO:0000313" key="2">
    <source>
        <dbReference type="EMBL" id="KAA3469977.1"/>
    </source>
</evidence>
<accession>A0A5B6VLN3</accession>
<dbReference type="Pfam" id="PF24626">
    <property type="entry name" value="SH3_Tf2-1"/>
    <property type="match status" value="1"/>
</dbReference>
<dbReference type="AlphaFoldDB" id="A0A5B6VLN3"/>
<name>A0A5B6VLN3_9ROSI</name>
<keyword evidence="3" id="KW-1185">Reference proteome</keyword>
<comment type="caution">
    <text evidence="2">The sequence shown here is derived from an EMBL/GenBank/DDBJ whole genome shotgun (WGS) entry which is preliminary data.</text>
</comment>
<gene>
    <name evidence="2" type="ORF">EPI10_015720</name>
</gene>
<dbReference type="PANTHER" id="PTHR46148">
    <property type="entry name" value="CHROMO DOMAIN-CONTAINING PROTEIN"/>
    <property type="match status" value="1"/>
</dbReference>
<evidence type="ECO:0000313" key="3">
    <source>
        <dbReference type="Proteomes" id="UP000325315"/>
    </source>
</evidence>
<reference evidence="3" key="1">
    <citation type="journal article" date="2019" name="Plant Biotechnol. J.">
        <title>Genome sequencing of the Australian wild diploid species Gossypium australe highlights disease resistance and delayed gland morphogenesis.</title>
        <authorList>
            <person name="Cai Y."/>
            <person name="Cai X."/>
            <person name="Wang Q."/>
            <person name="Wang P."/>
            <person name="Zhang Y."/>
            <person name="Cai C."/>
            <person name="Xu Y."/>
            <person name="Wang K."/>
            <person name="Zhou Z."/>
            <person name="Wang C."/>
            <person name="Geng S."/>
            <person name="Li B."/>
            <person name="Dong Q."/>
            <person name="Hou Y."/>
            <person name="Wang H."/>
            <person name="Ai P."/>
            <person name="Liu Z."/>
            <person name="Yi F."/>
            <person name="Sun M."/>
            <person name="An G."/>
            <person name="Cheng J."/>
            <person name="Zhang Y."/>
            <person name="Shi Q."/>
            <person name="Xie Y."/>
            <person name="Shi X."/>
            <person name="Chang Y."/>
            <person name="Huang F."/>
            <person name="Chen Y."/>
            <person name="Hong S."/>
            <person name="Mi L."/>
            <person name="Sun Q."/>
            <person name="Zhang L."/>
            <person name="Zhou B."/>
            <person name="Peng R."/>
            <person name="Zhang X."/>
            <person name="Liu F."/>
        </authorList>
    </citation>
    <scope>NUCLEOTIDE SEQUENCE [LARGE SCALE GENOMIC DNA]</scope>
    <source>
        <strain evidence="3">cv. PA1801</strain>
    </source>
</reference>
<organism evidence="2 3">
    <name type="scientific">Gossypium australe</name>
    <dbReference type="NCBI Taxonomy" id="47621"/>
    <lineage>
        <taxon>Eukaryota</taxon>
        <taxon>Viridiplantae</taxon>
        <taxon>Streptophyta</taxon>
        <taxon>Embryophyta</taxon>
        <taxon>Tracheophyta</taxon>
        <taxon>Spermatophyta</taxon>
        <taxon>Magnoliopsida</taxon>
        <taxon>eudicotyledons</taxon>
        <taxon>Gunneridae</taxon>
        <taxon>Pentapetalae</taxon>
        <taxon>rosids</taxon>
        <taxon>malvids</taxon>
        <taxon>Malvales</taxon>
        <taxon>Malvaceae</taxon>
        <taxon>Malvoideae</taxon>
        <taxon>Gossypium</taxon>
    </lineage>
</organism>
<feature type="domain" description="Tf2-1-like SH3-like" evidence="1">
    <location>
        <begin position="87"/>
        <end position="118"/>
    </location>
</feature>
<dbReference type="InterPro" id="IPR056924">
    <property type="entry name" value="SH3_Tf2-1"/>
</dbReference>
<dbReference type="PANTHER" id="PTHR46148:SF44">
    <property type="entry name" value="GAG-POL POLYPROTEIN"/>
    <property type="match status" value="1"/>
</dbReference>
<sequence>MALDKVFYGHKCRGLLYWSELNERKLAGVDLVWETEEKVRIIYDNLKATSDHQKSYADLKHKDIKFFVCEIFLALKKSIMFWKKREKRIGIVAYCLAVPPELDRIHNIFHVSMLRCYRSNLSHVLTTDEIELQLDLTYNEEPVRILAWETKEWRNKRVPLVKVLWCRHGVEEATRET</sequence>
<proteinExistence type="predicted"/>